<evidence type="ECO:0000256" key="10">
    <source>
        <dbReference type="RuleBase" id="RU003879"/>
    </source>
</evidence>
<gene>
    <name evidence="13" type="ORF">EDD55_104244</name>
</gene>
<keyword evidence="5 13" id="KW-0132">Cell division</keyword>
<comment type="caution">
    <text evidence="13">The sequence shown here is derived from an EMBL/GenBank/DDBJ whole genome shotgun (WGS) entry which is preliminary data.</text>
</comment>
<dbReference type="GO" id="GO:0005886">
    <property type="term" value="C:plasma membrane"/>
    <property type="evidence" value="ECO:0007669"/>
    <property type="project" value="UniProtKB-SubCell"/>
</dbReference>
<feature type="transmembrane region" description="Helical" evidence="12">
    <location>
        <begin position="25"/>
        <end position="48"/>
    </location>
</feature>
<sequence>MAAMVNIRGRHGGSRRARRRPMSEINVTPMVDVMLVLLVVFMVTAPLLTVGVQVELPKTKASVISGHDEPLAVSIDKKGRIYVQDTEVKLSTLTARLMAISHNNPGVRIFVRGDENIDYGRVMTVIGVLNGAGFQKVALITRQVHPSAPTPSKTPGR</sequence>
<dbReference type="InterPro" id="IPR014168">
    <property type="entry name" value="Tol-Pal_TolR"/>
</dbReference>
<dbReference type="NCBIfam" id="TIGR02801">
    <property type="entry name" value="tolR"/>
    <property type="match status" value="1"/>
</dbReference>
<dbReference type="PANTHER" id="PTHR30558">
    <property type="entry name" value="EXBD MEMBRANE COMPONENT OF PMF-DRIVEN MACROMOLECULE IMPORT SYSTEM"/>
    <property type="match status" value="1"/>
</dbReference>
<dbReference type="Pfam" id="PF02472">
    <property type="entry name" value="ExbD"/>
    <property type="match status" value="1"/>
</dbReference>
<dbReference type="EMBL" id="SLZW01000004">
    <property type="protein sequence ID" value="TCS63150.1"/>
    <property type="molecule type" value="Genomic_DNA"/>
</dbReference>
<keyword evidence="7 12" id="KW-1133">Transmembrane helix</keyword>
<comment type="subcellular location">
    <subcellularLocation>
        <location evidence="1">Cell membrane</location>
        <topology evidence="1">Single-pass membrane protein</topology>
    </subcellularLocation>
    <subcellularLocation>
        <location evidence="10">Cell membrane</location>
        <topology evidence="10">Single-pass type II membrane protein</topology>
    </subcellularLocation>
</comment>
<evidence type="ECO:0000256" key="9">
    <source>
        <dbReference type="ARBA" id="ARBA00023306"/>
    </source>
</evidence>
<dbReference type="GO" id="GO:0022857">
    <property type="term" value="F:transmembrane transporter activity"/>
    <property type="evidence" value="ECO:0007669"/>
    <property type="project" value="InterPro"/>
</dbReference>
<evidence type="ECO:0000256" key="4">
    <source>
        <dbReference type="ARBA" id="ARBA00022519"/>
    </source>
</evidence>
<accession>A0A4R3JEQ0</accession>
<evidence type="ECO:0000256" key="6">
    <source>
        <dbReference type="ARBA" id="ARBA00022692"/>
    </source>
</evidence>
<dbReference type="InterPro" id="IPR003400">
    <property type="entry name" value="ExbD"/>
</dbReference>
<evidence type="ECO:0000256" key="12">
    <source>
        <dbReference type="SAM" id="Phobius"/>
    </source>
</evidence>
<dbReference type="RefSeq" id="WP_132938867.1">
    <property type="nucleotide sequence ID" value="NZ_CP119676.1"/>
</dbReference>
<keyword evidence="10" id="KW-0653">Protein transport</keyword>
<dbReference type="AlphaFoldDB" id="A0A4R3JEQ0"/>
<keyword evidence="10" id="KW-0813">Transport</keyword>
<keyword evidence="6 10" id="KW-0812">Transmembrane</keyword>
<keyword evidence="3" id="KW-1003">Cell membrane</keyword>
<evidence type="ECO:0000256" key="1">
    <source>
        <dbReference type="ARBA" id="ARBA00004162"/>
    </source>
</evidence>
<dbReference type="Proteomes" id="UP000295304">
    <property type="component" value="Unassembled WGS sequence"/>
</dbReference>
<organism evidence="13 14">
    <name type="scientific">Varunaivibrio sulfuroxidans</name>
    <dbReference type="NCBI Taxonomy" id="1773489"/>
    <lineage>
        <taxon>Bacteria</taxon>
        <taxon>Pseudomonadati</taxon>
        <taxon>Pseudomonadota</taxon>
        <taxon>Alphaproteobacteria</taxon>
        <taxon>Rhodospirillales</taxon>
        <taxon>Magnetovibrionaceae</taxon>
        <taxon>Varunaivibrio</taxon>
    </lineage>
</organism>
<evidence type="ECO:0000256" key="7">
    <source>
        <dbReference type="ARBA" id="ARBA00022989"/>
    </source>
</evidence>
<protein>
    <submittedName>
        <fullName evidence="13">Cell division and transport-associated protein TolR</fullName>
    </submittedName>
</protein>
<feature type="compositionally biased region" description="Basic residues" evidence="11">
    <location>
        <begin position="8"/>
        <end position="20"/>
    </location>
</feature>
<evidence type="ECO:0000313" key="14">
    <source>
        <dbReference type="Proteomes" id="UP000295304"/>
    </source>
</evidence>
<comment type="similarity">
    <text evidence="2 10">Belongs to the ExbD/TolR family.</text>
</comment>
<evidence type="ECO:0000256" key="3">
    <source>
        <dbReference type="ARBA" id="ARBA00022475"/>
    </source>
</evidence>
<evidence type="ECO:0000256" key="2">
    <source>
        <dbReference type="ARBA" id="ARBA00005811"/>
    </source>
</evidence>
<evidence type="ECO:0000256" key="5">
    <source>
        <dbReference type="ARBA" id="ARBA00022618"/>
    </source>
</evidence>
<evidence type="ECO:0000313" key="13">
    <source>
        <dbReference type="EMBL" id="TCS63150.1"/>
    </source>
</evidence>
<name>A0A4R3JEQ0_9PROT</name>
<proteinExistence type="inferred from homology"/>
<dbReference type="Gene3D" id="3.30.420.270">
    <property type="match status" value="1"/>
</dbReference>
<dbReference type="PANTHER" id="PTHR30558:SF7">
    <property type="entry name" value="TOL-PAL SYSTEM PROTEIN TOLR"/>
    <property type="match status" value="1"/>
</dbReference>
<keyword evidence="9" id="KW-0131">Cell cycle</keyword>
<feature type="region of interest" description="Disordered" evidence="11">
    <location>
        <begin position="1"/>
        <end position="20"/>
    </location>
</feature>
<dbReference type="GO" id="GO:0051301">
    <property type="term" value="P:cell division"/>
    <property type="evidence" value="ECO:0007669"/>
    <property type="project" value="UniProtKB-KW"/>
</dbReference>
<evidence type="ECO:0000256" key="8">
    <source>
        <dbReference type="ARBA" id="ARBA00023136"/>
    </source>
</evidence>
<keyword evidence="14" id="KW-1185">Reference proteome</keyword>
<dbReference type="OrthoDB" id="9798629at2"/>
<dbReference type="GO" id="GO:0015031">
    <property type="term" value="P:protein transport"/>
    <property type="evidence" value="ECO:0007669"/>
    <property type="project" value="UniProtKB-KW"/>
</dbReference>
<reference evidence="13 14" key="1">
    <citation type="submission" date="2019-03" db="EMBL/GenBank/DDBJ databases">
        <title>Genomic Encyclopedia of Type Strains, Phase IV (KMG-IV): sequencing the most valuable type-strain genomes for metagenomic binning, comparative biology and taxonomic classification.</title>
        <authorList>
            <person name="Goeker M."/>
        </authorList>
    </citation>
    <scope>NUCLEOTIDE SEQUENCE [LARGE SCALE GENOMIC DNA]</scope>
    <source>
        <strain evidence="13 14">DSM 101688</strain>
    </source>
</reference>
<evidence type="ECO:0000256" key="11">
    <source>
        <dbReference type="SAM" id="MobiDB-lite"/>
    </source>
</evidence>
<keyword evidence="8 12" id="KW-0472">Membrane</keyword>
<keyword evidence="4" id="KW-0997">Cell inner membrane</keyword>